<evidence type="ECO:0000313" key="2">
    <source>
        <dbReference type="EMBL" id="SER68987.1"/>
    </source>
</evidence>
<dbReference type="RefSeq" id="WP_093072090.1">
    <property type="nucleotide sequence ID" value="NZ_FOGV01000004.1"/>
</dbReference>
<reference evidence="3" key="1">
    <citation type="submission" date="2016-10" db="EMBL/GenBank/DDBJ databases">
        <authorList>
            <person name="de Groot N.N."/>
        </authorList>
    </citation>
    <scope>NUCLEOTIDE SEQUENCE [LARGE SCALE GENOMIC DNA]</scope>
    <source>
        <strain evidence="3">10nlg</strain>
    </source>
</reference>
<organism evidence="2 3">
    <name type="scientific">Salisediminibacterium halotolerans</name>
    <dbReference type="NCBI Taxonomy" id="517425"/>
    <lineage>
        <taxon>Bacteria</taxon>
        <taxon>Bacillati</taxon>
        <taxon>Bacillota</taxon>
        <taxon>Bacilli</taxon>
        <taxon>Bacillales</taxon>
        <taxon>Bacillaceae</taxon>
        <taxon>Salisediminibacterium</taxon>
    </lineage>
</organism>
<evidence type="ECO:0000256" key="1">
    <source>
        <dbReference type="SAM" id="Phobius"/>
    </source>
</evidence>
<name>A0A1H9R8Q9_9BACI</name>
<keyword evidence="1" id="KW-1133">Transmembrane helix</keyword>
<feature type="transmembrane region" description="Helical" evidence="1">
    <location>
        <begin position="44"/>
        <end position="64"/>
    </location>
</feature>
<feature type="transmembrane region" description="Helical" evidence="1">
    <location>
        <begin position="5"/>
        <end position="24"/>
    </location>
</feature>
<keyword evidence="1" id="KW-0472">Membrane</keyword>
<keyword evidence="3" id="KW-1185">Reference proteome</keyword>
<evidence type="ECO:0000313" key="3">
    <source>
        <dbReference type="Proteomes" id="UP000199318"/>
    </source>
</evidence>
<dbReference type="Proteomes" id="UP000199318">
    <property type="component" value="Unassembled WGS sequence"/>
</dbReference>
<keyword evidence="1" id="KW-0812">Transmembrane</keyword>
<gene>
    <name evidence="2" type="ORF">SAMN05444126_10462</name>
</gene>
<protein>
    <submittedName>
        <fullName evidence="2">Uncharacterized protein</fullName>
    </submittedName>
</protein>
<comment type="caution">
    <text evidence="2">The sequence shown here is derived from an EMBL/GenBank/DDBJ whole genome shotgun (WGS) entry which is preliminary data.</text>
</comment>
<proteinExistence type="predicted"/>
<dbReference type="EMBL" id="FOGV01000004">
    <property type="protein sequence ID" value="SER68987.1"/>
    <property type="molecule type" value="Genomic_DNA"/>
</dbReference>
<dbReference type="AlphaFoldDB" id="A0A1H9R8Q9"/>
<sequence>MLGFIILLTVIFIVIGGGLTGWYFVVESEGDAFDAVDTYGETVLSWAVDFVIILFVIGLIYLIFRVTRRMNRQ</sequence>
<accession>A0A1H9R8Q9</accession>